<protein>
    <submittedName>
        <fullName evidence="1">Uncharacterized protein</fullName>
    </submittedName>
</protein>
<evidence type="ECO:0000313" key="2">
    <source>
        <dbReference type="Proteomes" id="UP000664859"/>
    </source>
</evidence>
<gene>
    <name evidence="1" type="ORF">JKP88DRAFT_329590</name>
</gene>
<dbReference type="AlphaFoldDB" id="A0A836CBR5"/>
<dbReference type="OrthoDB" id="193031at2759"/>
<proteinExistence type="predicted"/>
<accession>A0A836CBR5</accession>
<name>A0A836CBR5_9STRA</name>
<keyword evidence="2" id="KW-1185">Reference proteome</keyword>
<organism evidence="1 2">
    <name type="scientific">Tribonema minus</name>
    <dbReference type="NCBI Taxonomy" id="303371"/>
    <lineage>
        <taxon>Eukaryota</taxon>
        <taxon>Sar</taxon>
        <taxon>Stramenopiles</taxon>
        <taxon>Ochrophyta</taxon>
        <taxon>PX clade</taxon>
        <taxon>Xanthophyceae</taxon>
        <taxon>Tribonematales</taxon>
        <taxon>Tribonemataceae</taxon>
        <taxon>Tribonema</taxon>
    </lineage>
</organism>
<evidence type="ECO:0000313" key="1">
    <source>
        <dbReference type="EMBL" id="KAG5178391.1"/>
    </source>
</evidence>
<dbReference type="EMBL" id="JAFCMP010000515">
    <property type="protein sequence ID" value="KAG5178391.1"/>
    <property type="molecule type" value="Genomic_DNA"/>
</dbReference>
<reference evidence="1" key="1">
    <citation type="submission" date="2021-02" db="EMBL/GenBank/DDBJ databases">
        <title>First Annotated Genome of the Yellow-green Alga Tribonema minus.</title>
        <authorList>
            <person name="Mahan K.M."/>
        </authorList>
    </citation>
    <scope>NUCLEOTIDE SEQUENCE</scope>
    <source>
        <strain evidence="1">UTEX B ZZ1240</strain>
    </source>
</reference>
<sequence>MLVEASSNRDALSGNLKNVWINFKTLALPQMQITGGASMVVTGVDLKMLYLMHRRLGAFKKPFQVRGEWSFTNNDFIASPAIRNMVQNILAASFARLNLGPVRVSRVSISGDRILFEGHSDILQRFSCSANLATSQDGHVISLRSLKYGNQAGEYLFQTPWQVAATLPKDLVSCDMGDNTRIEALSIRNGRLTVRGMFVVTPTPPLIVADVGKRGMVRYDVGERLSALVSEVLDRALTPRAPRLW</sequence>
<comment type="caution">
    <text evidence="1">The sequence shown here is derived from an EMBL/GenBank/DDBJ whole genome shotgun (WGS) entry which is preliminary data.</text>
</comment>
<dbReference type="Proteomes" id="UP000664859">
    <property type="component" value="Unassembled WGS sequence"/>
</dbReference>